<evidence type="ECO:0000313" key="5">
    <source>
        <dbReference type="Proteomes" id="UP000054018"/>
    </source>
</evidence>
<proteinExistence type="inferred from homology"/>
<dbReference type="Gene3D" id="3.30.428.10">
    <property type="entry name" value="HIT-like"/>
    <property type="match status" value="1"/>
</dbReference>
<dbReference type="OrthoDB" id="10264956at2759"/>
<evidence type="ECO:0000256" key="1">
    <source>
        <dbReference type="ARBA" id="ARBA00010208"/>
    </source>
</evidence>
<dbReference type="Pfam" id="PF05652">
    <property type="entry name" value="DcpS"/>
    <property type="match status" value="1"/>
</dbReference>
<dbReference type="PANTHER" id="PTHR12978">
    <property type="entry name" value="HISTIDINE TRIAD HIT PROTEIN MEMBER"/>
    <property type="match status" value="1"/>
</dbReference>
<dbReference type="GO" id="GO:0000340">
    <property type="term" value="F:RNA 7-methylguanosine cap binding"/>
    <property type="evidence" value="ECO:0007669"/>
    <property type="project" value="TreeGrafter"/>
</dbReference>
<dbReference type="GO" id="GO:0005634">
    <property type="term" value="C:nucleus"/>
    <property type="evidence" value="ECO:0007669"/>
    <property type="project" value="TreeGrafter"/>
</dbReference>
<dbReference type="Gene3D" id="3.30.200.40">
    <property type="entry name" value="Scavenger mRNA decapping enzyme, N-terminal domain"/>
    <property type="match status" value="1"/>
</dbReference>
<dbReference type="AlphaFoldDB" id="A0A0C9ZW03"/>
<dbReference type="InterPro" id="IPR036265">
    <property type="entry name" value="HIT-like_sf"/>
</dbReference>
<dbReference type="InterPro" id="IPR011145">
    <property type="entry name" value="Scavenger_mRNA_decap_enz_N"/>
</dbReference>
<dbReference type="GO" id="GO:0016787">
    <property type="term" value="F:hydrolase activity"/>
    <property type="evidence" value="ECO:0007669"/>
    <property type="project" value="InterPro"/>
</dbReference>
<evidence type="ECO:0008006" key="6">
    <source>
        <dbReference type="Google" id="ProtNLM"/>
    </source>
</evidence>
<dbReference type="GO" id="GO:0000290">
    <property type="term" value="P:deadenylation-dependent decapping of nuclear-transcribed mRNA"/>
    <property type="evidence" value="ECO:0007669"/>
    <property type="project" value="InterPro"/>
</dbReference>
<sequence length="317" mass="35398">MPIQLQDFDFERVLDENPYFRCLNALGTLPASSISSSDASLSGSTSDGRLPAILRLERTPFPLTLPQEFSSGVLEQAKSLGNTDIYTWMNGWLKRRDDLPDLKISVICPATEVHIRKYSKQDILMVHETPELYEKVVKPYIEAFPPSRTQWVRNILDGTSEAHSLLHSTDELLILPDMKWDPTTSPLTALYLLALVRDPSIRSMRDLRGGENGHLPLLKAIRDAAHSVVDRKYGLARGSVRLYVHYQPSYYHFHVHIVHASQSGIMGMTVGQAHLLDDIISLLTVAPDILSSLTLTYGLGSQHGLYEPMLAVQGNVA</sequence>
<reference evidence="4 5" key="1">
    <citation type="submission" date="2014-04" db="EMBL/GenBank/DDBJ databases">
        <authorList>
            <consortium name="DOE Joint Genome Institute"/>
            <person name="Kuo A."/>
            <person name="Kohler A."/>
            <person name="Costa M.D."/>
            <person name="Nagy L.G."/>
            <person name="Floudas D."/>
            <person name="Copeland A."/>
            <person name="Barry K.W."/>
            <person name="Cichocki N."/>
            <person name="Veneault-Fourrey C."/>
            <person name="LaButti K."/>
            <person name="Lindquist E.A."/>
            <person name="Lipzen A."/>
            <person name="Lundell T."/>
            <person name="Morin E."/>
            <person name="Murat C."/>
            <person name="Sun H."/>
            <person name="Tunlid A."/>
            <person name="Henrissat B."/>
            <person name="Grigoriev I.V."/>
            <person name="Hibbett D.S."/>
            <person name="Martin F."/>
            <person name="Nordberg H.P."/>
            <person name="Cantor M.N."/>
            <person name="Hua S.X."/>
        </authorList>
    </citation>
    <scope>NUCLEOTIDE SEQUENCE [LARGE SCALE GENOMIC DNA]</scope>
    <source>
        <strain evidence="4 5">441</strain>
    </source>
</reference>
<name>A0A0C9ZW03_9AGAM</name>
<dbReference type="InterPro" id="IPR008594">
    <property type="entry name" value="DcpS/DCS2"/>
</dbReference>
<reference evidence="5" key="2">
    <citation type="submission" date="2015-01" db="EMBL/GenBank/DDBJ databases">
        <title>Evolutionary Origins and Diversification of the Mycorrhizal Mutualists.</title>
        <authorList>
            <consortium name="DOE Joint Genome Institute"/>
            <consortium name="Mycorrhizal Genomics Consortium"/>
            <person name="Kohler A."/>
            <person name="Kuo A."/>
            <person name="Nagy L.G."/>
            <person name="Floudas D."/>
            <person name="Copeland A."/>
            <person name="Barry K.W."/>
            <person name="Cichocki N."/>
            <person name="Veneault-Fourrey C."/>
            <person name="LaButti K."/>
            <person name="Lindquist E.A."/>
            <person name="Lipzen A."/>
            <person name="Lundell T."/>
            <person name="Morin E."/>
            <person name="Murat C."/>
            <person name="Riley R."/>
            <person name="Ohm R."/>
            <person name="Sun H."/>
            <person name="Tunlid A."/>
            <person name="Henrissat B."/>
            <person name="Grigoriev I.V."/>
            <person name="Hibbett D.S."/>
            <person name="Martin F."/>
        </authorList>
    </citation>
    <scope>NUCLEOTIDE SEQUENCE [LARGE SCALE GENOMIC DNA]</scope>
    <source>
        <strain evidence="5">441</strain>
    </source>
</reference>
<dbReference type="SUPFAM" id="SSF54197">
    <property type="entry name" value="HIT-like"/>
    <property type="match status" value="1"/>
</dbReference>
<dbReference type="PIRSF" id="PIRSF028973">
    <property type="entry name" value="Scavenger_mRNA_decap_enz"/>
    <property type="match status" value="1"/>
</dbReference>
<dbReference type="GO" id="GO:0000932">
    <property type="term" value="C:P-body"/>
    <property type="evidence" value="ECO:0007669"/>
    <property type="project" value="TreeGrafter"/>
</dbReference>
<evidence type="ECO:0000256" key="2">
    <source>
        <dbReference type="PIRSR" id="PIRSR028973-1"/>
    </source>
</evidence>
<feature type="binding site" evidence="3">
    <location>
        <position position="179"/>
    </location>
    <ligand>
        <name>substrate</name>
    </ligand>
</feature>
<dbReference type="SUPFAM" id="SSF102860">
    <property type="entry name" value="mRNA decapping enzyme DcpS N-terminal domain"/>
    <property type="match status" value="1"/>
</dbReference>
<dbReference type="STRING" id="765257.A0A0C9ZW03"/>
<feature type="active site" description="Nucleophile" evidence="2">
    <location>
        <position position="254"/>
    </location>
</feature>
<feature type="binding site" evidence="3">
    <location>
        <position position="151"/>
    </location>
    <ligand>
        <name>substrate</name>
    </ligand>
</feature>
<feature type="binding site" evidence="3">
    <location>
        <begin position="245"/>
        <end position="256"/>
    </location>
    <ligand>
        <name>substrate</name>
    </ligand>
</feature>
<keyword evidence="5" id="KW-1185">Reference proteome</keyword>
<dbReference type="EMBL" id="KN833702">
    <property type="protein sequence ID" value="KIK26397.1"/>
    <property type="molecule type" value="Genomic_DNA"/>
</dbReference>
<dbReference type="Proteomes" id="UP000054018">
    <property type="component" value="Unassembled WGS sequence"/>
</dbReference>
<dbReference type="Pfam" id="PF11969">
    <property type="entry name" value="DcpS_C"/>
    <property type="match status" value="1"/>
</dbReference>
<evidence type="ECO:0000313" key="4">
    <source>
        <dbReference type="EMBL" id="KIK26397.1"/>
    </source>
</evidence>
<gene>
    <name evidence="4" type="ORF">PISMIDRAFT_676236</name>
</gene>
<feature type="binding site" evidence="3">
    <location>
        <position position="161"/>
    </location>
    <ligand>
        <name>substrate</name>
    </ligand>
</feature>
<evidence type="ECO:0000256" key="3">
    <source>
        <dbReference type="PIRSR" id="PIRSR028973-2"/>
    </source>
</evidence>
<protein>
    <recommendedName>
        <fullName evidence="6">Scavenger mRNA decapping enzyme</fullName>
    </recommendedName>
</protein>
<feature type="binding site" evidence="3">
    <location>
        <position position="177"/>
    </location>
    <ligand>
        <name>substrate</name>
    </ligand>
</feature>
<dbReference type="PANTHER" id="PTHR12978:SF0">
    <property type="entry name" value="M7GPPPX DIPHOSPHATASE"/>
    <property type="match status" value="1"/>
</dbReference>
<organism evidence="4 5">
    <name type="scientific">Pisolithus microcarpus 441</name>
    <dbReference type="NCBI Taxonomy" id="765257"/>
    <lineage>
        <taxon>Eukaryota</taxon>
        <taxon>Fungi</taxon>
        <taxon>Dikarya</taxon>
        <taxon>Basidiomycota</taxon>
        <taxon>Agaricomycotina</taxon>
        <taxon>Agaricomycetes</taxon>
        <taxon>Agaricomycetidae</taxon>
        <taxon>Boletales</taxon>
        <taxon>Sclerodermatineae</taxon>
        <taxon>Pisolithaceae</taxon>
        <taxon>Pisolithus</taxon>
    </lineage>
</organism>
<accession>A0A0C9ZW03</accession>
<comment type="similarity">
    <text evidence="1">Belongs to the HIT family.</text>
</comment>
<dbReference type="HOGENOM" id="CLU_041045_1_0_1"/>